<dbReference type="RefSeq" id="XP_058346053.1">
    <property type="nucleotide sequence ID" value="XM_058482964.1"/>
</dbReference>
<feature type="region of interest" description="Disordered" evidence="1">
    <location>
        <begin position="1"/>
        <end position="26"/>
    </location>
</feature>
<evidence type="ECO:0000256" key="1">
    <source>
        <dbReference type="SAM" id="MobiDB-lite"/>
    </source>
</evidence>
<dbReference type="Proteomes" id="UP001234581">
    <property type="component" value="Unassembled WGS sequence"/>
</dbReference>
<dbReference type="InterPro" id="IPR036047">
    <property type="entry name" value="F-box-like_dom_sf"/>
</dbReference>
<proteinExistence type="predicted"/>
<evidence type="ECO:0000259" key="2">
    <source>
        <dbReference type="PROSITE" id="PS50181"/>
    </source>
</evidence>
<comment type="caution">
    <text evidence="3">The sequence shown here is derived from an EMBL/GenBank/DDBJ whole genome shotgun (WGS) entry which is preliminary data.</text>
</comment>
<keyword evidence="4" id="KW-1185">Reference proteome</keyword>
<dbReference type="InterPro" id="IPR032675">
    <property type="entry name" value="LRR_dom_sf"/>
</dbReference>
<dbReference type="PROSITE" id="PS50181">
    <property type="entry name" value="FBOX"/>
    <property type="match status" value="1"/>
</dbReference>
<dbReference type="SUPFAM" id="SSF52047">
    <property type="entry name" value="RNI-like"/>
    <property type="match status" value="1"/>
</dbReference>
<dbReference type="EMBL" id="JARTCD010000009">
    <property type="protein sequence ID" value="KAJ8661140.1"/>
    <property type="molecule type" value="Genomic_DNA"/>
</dbReference>
<evidence type="ECO:0000313" key="4">
    <source>
        <dbReference type="Proteomes" id="UP001234581"/>
    </source>
</evidence>
<evidence type="ECO:0000313" key="3">
    <source>
        <dbReference type="EMBL" id="KAJ8661140.1"/>
    </source>
</evidence>
<gene>
    <name evidence="3" type="ORF">O0I10_002887</name>
</gene>
<name>A0AAD7VA66_9FUNG</name>
<dbReference type="PANTHER" id="PTHR38926:SF72">
    <property type="entry name" value="IM:7136021-RELATED"/>
    <property type="match status" value="1"/>
</dbReference>
<sequence>MLSPDTQSPQHSTPPQPASPELPATNRFQGLPSEILHAVVDKLPNRTLIQLTGVNRDLRELILNGPFLWRELHWDELEEGLLDEEFSYFAEKYFKEGRMLQYVSLDFSNTQLFEHDEMEEIDVMFDYLEEHGCNQVQSFRIMSRYHIPPSTLLMIAVHCPTLVDLQLVRSRYHEDIFEDCITTLPTVIRRFPSLKRLTMTLMGHDDPGDISEDIHSITQHIHLRSLVLQEVTAIRYSRDVLEIVPRLPNLQKLAIGCTNMRSINDHDTLLRHCHQLDSITITEDQFLDYKLFAYDIVHRPNMKSLYLRADADDWETEAMEHVAYIEKHHHELETLVLGNSVFVHPPLIRKLGSLSSFLNLRCLALSGYCLDHHGYADVDALHKELIHFLGGCPNLDQIHFEDMDGVVGDDTLDAIQANGLRSLHLARMANITTNPITRLLKRHQQLDRLREIVIYDMDRVEYTLLPTIGITCNRLKWLHFYPDASGYREASEYVAIDEFLSTHRINGKMDLLKIGTNIYQDSRTWKDRLLCSHDFLQ</sequence>
<reference evidence="3 4" key="1">
    <citation type="submission" date="2023-03" db="EMBL/GenBank/DDBJ databases">
        <title>Genome sequence of Lichtheimia ornata CBS 291.66.</title>
        <authorList>
            <person name="Mohabir J.T."/>
            <person name="Shea T.P."/>
            <person name="Kurbessoian T."/>
            <person name="Berby B."/>
            <person name="Fontaine J."/>
            <person name="Livny J."/>
            <person name="Gnirke A."/>
            <person name="Stajich J.E."/>
            <person name="Cuomo C.A."/>
        </authorList>
    </citation>
    <scope>NUCLEOTIDE SEQUENCE [LARGE SCALE GENOMIC DNA]</scope>
    <source>
        <strain evidence="3">CBS 291.66</strain>
    </source>
</reference>
<dbReference type="Gene3D" id="3.80.10.10">
    <property type="entry name" value="Ribonuclease Inhibitor"/>
    <property type="match status" value="1"/>
</dbReference>
<feature type="domain" description="F-box" evidence="2">
    <location>
        <begin position="25"/>
        <end position="72"/>
    </location>
</feature>
<dbReference type="Pfam" id="PF12937">
    <property type="entry name" value="F-box-like"/>
    <property type="match status" value="1"/>
</dbReference>
<accession>A0AAD7VA66</accession>
<dbReference type="GeneID" id="83210301"/>
<dbReference type="SUPFAM" id="SSF81383">
    <property type="entry name" value="F-box domain"/>
    <property type="match status" value="1"/>
</dbReference>
<organism evidence="3 4">
    <name type="scientific">Lichtheimia ornata</name>
    <dbReference type="NCBI Taxonomy" id="688661"/>
    <lineage>
        <taxon>Eukaryota</taxon>
        <taxon>Fungi</taxon>
        <taxon>Fungi incertae sedis</taxon>
        <taxon>Mucoromycota</taxon>
        <taxon>Mucoromycotina</taxon>
        <taxon>Mucoromycetes</taxon>
        <taxon>Mucorales</taxon>
        <taxon>Lichtheimiaceae</taxon>
        <taxon>Lichtheimia</taxon>
    </lineage>
</organism>
<dbReference type="SMART" id="SM00256">
    <property type="entry name" value="FBOX"/>
    <property type="match status" value="1"/>
</dbReference>
<dbReference type="AlphaFoldDB" id="A0AAD7VA66"/>
<feature type="compositionally biased region" description="Low complexity" evidence="1">
    <location>
        <begin position="1"/>
        <end position="11"/>
    </location>
</feature>
<protein>
    <recommendedName>
        <fullName evidence="2">F-box domain-containing protein</fullName>
    </recommendedName>
</protein>
<dbReference type="PANTHER" id="PTHR38926">
    <property type="entry name" value="F-BOX DOMAIN CONTAINING PROTEIN, EXPRESSED"/>
    <property type="match status" value="1"/>
</dbReference>
<dbReference type="InterPro" id="IPR001810">
    <property type="entry name" value="F-box_dom"/>
</dbReference>